<keyword evidence="6" id="KW-0106">Calcium</keyword>
<feature type="signal peptide" evidence="7">
    <location>
        <begin position="1"/>
        <end position="21"/>
    </location>
</feature>
<protein>
    <submittedName>
        <fullName evidence="9">Arylsulfatase</fullName>
        <ecNumber evidence="9">3.1.6.1</ecNumber>
    </submittedName>
</protein>
<evidence type="ECO:0000259" key="8">
    <source>
        <dbReference type="Pfam" id="PF00884"/>
    </source>
</evidence>
<evidence type="ECO:0000313" key="10">
    <source>
        <dbReference type="Proteomes" id="UP000317243"/>
    </source>
</evidence>
<dbReference type="OrthoDB" id="9783154at2"/>
<dbReference type="GO" id="GO:0004065">
    <property type="term" value="F:arylsulfatase activity"/>
    <property type="evidence" value="ECO:0007669"/>
    <property type="project" value="UniProtKB-EC"/>
</dbReference>
<gene>
    <name evidence="9" type="primary">atsA_34</name>
    <name evidence="9" type="ORF">KOR42_26540</name>
</gene>
<evidence type="ECO:0000256" key="2">
    <source>
        <dbReference type="ARBA" id="ARBA00008779"/>
    </source>
</evidence>
<comment type="caution">
    <text evidence="9">The sequence shown here is derived from an EMBL/GenBank/DDBJ whole genome shotgun (WGS) entry which is preliminary data.</text>
</comment>
<comment type="similarity">
    <text evidence="2">Belongs to the sulfatase family.</text>
</comment>
<dbReference type="InterPro" id="IPR000917">
    <property type="entry name" value="Sulfatase_N"/>
</dbReference>
<evidence type="ECO:0000256" key="7">
    <source>
        <dbReference type="SAM" id="SignalP"/>
    </source>
</evidence>
<dbReference type="PANTHER" id="PTHR42693">
    <property type="entry name" value="ARYLSULFATASE FAMILY MEMBER"/>
    <property type="match status" value="1"/>
</dbReference>
<dbReference type="SUPFAM" id="SSF53649">
    <property type="entry name" value="Alkaline phosphatase-like"/>
    <property type="match status" value="1"/>
</dbReference>
<keyword evidence="4 7" id="KW-0732">Signal</keyword>
<feature type="domain" description="Sulfatase N-terminal" evidence="8">
    <location>
        <begin position="30"/>
        <end position="363"/>
    </location>
</feature>
<dbReference type="EC" id="3.1.6.1" evidence="9"/>
<evidence type="ECO:0000256" key="3">
    <source>
        <dbReference type="ARBA" id="ARBA00022723"/>
    </source>
</evidence>
<dbReference type="CDD" id="cd16144">
    <property type="entry name" value="ARS_like"/>
    <property type="match status" value="1"/>
</dbReference>
<evidence type="ECO:0000256" key="1">
    <source>
        <dbReference type="ARBA" id="ARBA00001913"/>
    </source>
</evidence>
<dbReference type="InterPro" id="IPR050738">
    <property type="entry name" value="Sulfatase"/>
</dbReference>
<reference evidence="9 10" key="1">
    <citation type="submission" date="2019-02" db="EMBL/GenBank/DDBJ databases">
        <title>Deep-cultivation of Planctomycetes and their phenomic and genomic characterization uncovers novel biology.</title>
        <authorList>
            <person name="Wiegand S."/>
            <person name="Jogler M."/>
            <person name="Boedeker C."/>
            <person name="Pinto D."/>
            <person name="Vollmers J."/>
            <person name="Rivas-Marin E."/>
            <person name="Kohn T."/>
            <person name="Peeters S.H."/>
            <person name="Heuer A."/>
            <person name="Rast P."/>
            <person name="Oberbeckmann S."/>
            <person name="Bunk B."/>
            <person name="Jeske O."/>
            <person name="Meyerdierks A."/>
            <person name="Storesund J.E."/>
            <person name="Kallscheuer N."/>
            <person name="Luecker S."/>
            <person name="Lage O.M."/>
            <person name="Pohl T."/>
            <person name="Merkel B.J."/>
            <person name="Hornburger P."/>
            <person name="Mueller R.-W."/>
            <person name="Bruemmer F."/>
            <person name="Labrenz M."/>
            <person name="Spormann A.M."/>
            <person name="Op Den Camp H."/>
            <person name="Overmann J."/>
            <person name="Amann R."/>
            <person name="Jetten M.S.M."/>
            <person name="Mascher T."/>
            <person name="Medema M.H."/>
            <person name="Devos D.P."/>
            <person name="Kaster A.-K."/>
            <person name="Ovreas L."/>
            <person name="Rohde M."/>
            <person name="Galperin M.Y."/>
            <person name="Jogler C."/>
        </authorList>
    </citation>
    <scope>NUCLEOTIDE SEQUENCE [LARGE SCALE GENOMIC DNA]</scope>
    <source>
        <strain evidence="9 10">KOR42</strain>
    </source>
</reference>
<keyword evidence="5 9" id="KW-0378">Hydrolase</keyword>
<dbReference type="Pfam" id="PF00884">
    <property type="entry name" value="Sulfatase"/>
    <property type="match status" value="1"/>
</dbReference>
<feature type="chain" id="PRO_5022930408" evidence="7">
    <location>
        <begin position="22"/>
        <end position="475"/>
    </location>
</feature>
<dbReference type="Proteomes" id="UP000317243">
    <property type="component" value="Unassembled WGS sequence"/>
</dbReference>
<organism evidence="9 10">
    <name type="scientific">Thalassoglobus neptunius</name>
    <dbReference type="NCBI Taxonomy" id="1938619"/>
    <lineage>
        <taxon>Bacteria</taxon>
        <taxon>Pseudomonadati</taxon>
        <taxon>Planctomycetota</taxon>
        <taxon>Planctomycetia</taxon>
        <taxon>Planctomycetales</taxon>
        <taxon>Planctomycetaceae</taxon>
        <taxon>Thalassoglobus</taxon>
    </lineage>
</organism>
<evidence type="ECO:0000313" key="9">
    <source>
        <dbReference type="EMBL" id="TWT55843.1"/>
    </source>
</evidence>
<dbReference type="InterPro" id="IPR017850">
    <property type="entry name" value="Alkaline_phosphatase_core_sf"/>
</dbReference>
<dbReference type="PROSITE" id="PS00149">
    <property type="entry name" value="SULFATASE_2"/>
    <property type="match status" value="1"/>
</dbReference>
<dbReference type="Gene3D" id="3.40.720.10">
    <property type="entry name" value="Alkaline Phosphatase, subunit A"/>
    <property type="match status" value="1"/>
</dbReference>
<dbReference type="InterPro" id="IPR024607">
    <property type="entry name" value="Sulfatase_CS"/>
</dbReference>
<dbReference type="GO" id="GO:0046872">
    <property type="term" value="F:metal ion binding"/>
    <property type="evidence" value="ECO:0007669"/>
    <property type="project" value="UniProtKB-KW"/>
</dbReference>
<dbReference type="EMBL" id="SIHI01000002">
    <property type="protein sequence ID" value="TWT55843.1"/>
    <property type="molecule type" value="Genomic_DNA"/>
</dbReference>
<evidence type="ECO:0000256" key="5">
    <source>
        <dbReference type="ARBA" id="ARBA00022801"/>
    </source>
</evidence>
<keyword evidence="10" id="KW-1185">Reference proteome</keyword>
<evidence type="ECO:0000256" key="6">
    <source>
        <dbReference type="ARBA" id="ARBA00022837"/>
    </source>
</evidence>
<keyword evidence="3" id="KW-0479">Metal-binding</keyword>
<dbReference type="Gene3D" id="3.30.1120.10">
    <property type="match status" value="1"/>
</dbReference>
<dbReference type="PANTHER" id="PTHR42693:SF42">
    <property type="entry name" value="ARYLSULFATASE G"/>
    <property type="match status" value="1"/>
</dbReference>
<proteinExistence type="inferred from homology"/>
<accession>A0A5C5X114</accession>
<evidence type="ECO:0000256" key="4">
    <source>
        <dbReference type="ARBA" id="ARBA00022729"/>
    </source>
</evidence>
<name>A0A5C5X114_9PLAN</name>
<dbReference type="PROSITE" id="PS00523">
    <property type="entry name" value="SULFATASE_1"/>
    <property type="match status" value="1"/>
</dbReference>
<dbReference type="AlphaFoldDB" id="A0A5C5X114"/>
<dbReference type="RefSeq" id="WP_146510174.1">
    <property type="nucleotide sequence ID" value="NZ_SIHI01000002.1"/>
</dbReference>
<sequence length="475" mass="52557" precursor="true">MNRLALILGVILLSLCWNATARSADPESPPNIVLILVDDLGWMDLSCQGSDYFRTPNIDALADDGIRFTNAYAACAVCSPTRSAVMTGRYPARVGVTDWIRARFQRGGIGTPEQNPTEFLGGPNRKLLCPPNPYWMEHEEVTIAELLAPLGYASCHVGKWHLGDPEWYPTHQGFDVNVAGCDLGQPPSYFAPYTHQRYHFDGQLEPRKEGEFLTHREADEAAKFIRDHKDQPFFLNYCPYAVHTPIQAIEEVAKKYEREGKTPINAKYAALVESVDNAVGTIIGELEELGLTDRTLVIFTSDNGGLMGPTNNAPLRSGKGYAYEGGIRVPMIMKWPGVIPAKTTSDEPVMSIDLLPTIAAATGATIPSDRTIDGESLLPLVQSGGEEALAERVLTWHFPHYRHAPGPYSIIRSGDWKLIRWDEGPVELYNLDEDLGETKNLSDDFPEIRVELNAKLDAELTAQGAKIPVPNPNYR</sequence>
<comment type="cofactor">
    <cofactor evidence="1">
        <name>Ca(2+)</name>
        <dbReference type="ChEBI" id="CHEBI:29108"/>
    </cofactor>
</comment>